<keyword evidence="1" id="KW-0732">Signal</keyword>
<gene>
    <name evidence="2" type="ORF">AAW01_03860</name>
</gene>
<feature type="chain" id="PRO_5002580060" description="Porin" evidence="1">
    <location>
        <begin position="23"/>
        <end position="458"/>
    </location>
</feature>
<dbReference type="Proteomes" id="UP000053070">
    <property type="component" value="Unassembled WGS sequence"/>
</dbReference>
<keyword evidence="3" id="KW-1185">Reference proteome</keyword>
<evidence type="ECO:0000313" key="3">
    <source>
        <dbReference type="Proteomes" id="UP000053070"/>
    </source>
</evidence>
<sequence length="458" mass="50096">MRKSVRASLLAATCLVAVPAHAQDASVDERLDRLEALVGALIERLDQQDTMNTEQQAEIAATTEMVMAQTTAMRDEQEQLAAQVGNVAEAQEQDGFSVGNTRFTLGGYVKLDALTLRTSGGQLPDGAITRDFLIPSTIPIGGEASGWDTDFSARQTRVYLDTSTDLGNGTPLRSHVEIDFMVTPGGDERISNSYEPRLRQAYLVYGDWLFGQTWSTFQNVGALPESMDFIGTTPGTVFDRQPMIRYTSGNFQIAAEQPETTITTPTGGRVLPGDDTMPDIVARYNQGGDWGSVSLAGIVRALHVDEDDFGLTDDTALGYGLSLSGRINVGERDDLRFMATAGDGLGRYIGLNIVNDTAIDAAGDLDPIFTYSGFAAFRHWWSDDLRSTIAASYFRADNPVLLTSDQVTDESWNAFVNLVWSPATRFDVGLEYMYAERMLEDGRSGNLQKVQLSTRYAF</sequence>
<name>A0A0G9MWN4_9SPHN</name>
<dbReference type="InterPro" id="IPR045748">
    <property type="entry name" value="DcaP"/>
</dbReference>
<protein>
    <recommendedName>
        <fullName evidence="4">Porin</fullName>
    </recommendedName>
</protein>
<reference evidence="2 3" key="1">
    <citation type="submission" date="2015-04" db="EMBL/GenBank/DDBJ databases">
        <title>The draft genome sequence of Erythrobacr gangjinensis K7-2.</title>
        <authorList>
            <person name="Zhuang L."/>
            <person name="Liu Y."/>
            <person name="Shao Z."/>
        </authorList>
    </citation>
    <scope>NUCLEOTIDE SEQUENCE [LARGE SCALE GENOMIC DNA]</scope>
    <source>
        <strain evidence="2 3">K7-2</strain>
    </source>
</reference>
<accession>A0A0G9MWN4</accession>
<dbReference type="AlphaFoldDB" id="A0A0G9MWN4"/>
<evidence type="ECO:0008006" key="4">
    <source>
        <dbReference type="Google" id="ProtNLM"/>
    </source>
</evidence>
<evidence type="ECO:0000313" key="2">
    <source>
        <dbReference type="EMBL" id="KLE33663.1"/>
    </source>
</evidence>
<dbReference type="STRING" id="502682.BMF35_a2200"/>
<evidence type="ECO:0000256" key="1">
    <source>
        <dbReference type="SAM" id="SignalP"/>
    </source>
</evidence>
<proteinExistence type="predicted"/>
<dbReference type="Pfam" id="PF19577">
    <property type="entry name" value="DcaP"/>
    <property type="match status" value="1"/>
</dbReference>
<dbReference type="PATRIC" id="fig|502682.8.peg.790"/>
<feature type="signal peptide" evidence="1">
    <location>
        <begin position="1"/>
        <end position="22"/>
    </location>
</feature>
<dbReference type="SUPFAM" id="SSF56935">
    <property type="entry name" value="Porins"/>
    <property type="match status" value="1"/>
</dbReference>
<dbReference type="EMBL" id="LBHC01000001">
    <property type="protein sequence ID" value="KLE33663.1"/>
    <property type="molecule type" value="Genomic_DNA"/>
</dbReference>
<comment type="caution">
    <text evidence="2">The sequence shown here is derived from an EMBL/GenBank/DDBJ whole genome shotgun (WGS) entry which is preliminary data.</text>
</comment>
<organism evidence="2 3">
    <name type="scientific">Aurantiacibacter gangjinensis</name>
    <dbReference type="NCBI Taxonomy" id="502682"/>
    <lineage>
        <taxon>Bacteria</taxon>
        <taxon>Pseudomonadati</taxon>
        <taxon>Pseudomonadota</taxon>
        <taxon>Alphaproteobacteria</taxon>
        <taxon>Sphingomonadales</taxon>
        <taxon>Erythrobacteraceae</taxon>
        <taxon>Aurantiacibacter</taxon>
    </lineage>
</organism>